<evidence type="ECO:0000256" key="1">
    <source>
        <dbReference type="ARBA" id="ARBA00005125"/>
    </source>
</evidence>
<sequence>MAKRFLVTGGTGFIGAALVKRLLKDGHSVRVLDNNSRGAPRRLAEVEGAYEMVEADIRDADAVAKAMAGIDCCCHLAYVNGTEFFYTKPELVLDVAVKGMVAVLDACRAQGVGDLVLASSSEVYQTPPVVPTDESVPMLVPDPLNPRYSYGGGKIICELMAINYGRTDFDRVAIFRPHNVYGADMGWEHVLPQFVLRLKALAAAQPTGALRFPIQGDGSETRSFNYIDDFTDGVAAIIAKGEHLGIYHIGAMEEISVADVARLTARHFGRELELVPGPLQKGGTPRRCPDIAKLSALGYAPKVTLAEGLPKLAAWYDANAHLAPVKG</sequence>
<gene>
    <name evidence="4" type="ORF">A6A04_02515</name>
</gene>
<accession>A0A178MNW8</accession>
<dbReference type="PANTHER" id="PTHR43000">
    <property type="entry name" value="DTDP-D-GLUCOSE 4,6-DEHYDRATASE-RELATED"/>
    <property type="match status" value="1"/>
</dbReference>
<dbReference type="SUPFAM" id="SSF51735">
    <property type="entry name" value="NAD(P)-binding Rossmann-fold domains"/>
    <property type="match status" value="1"/>
</dbReference>
<dbReference type="RefSeq" id="WP_068492713.1">
    <property type="nucleotide sequence ID" value="NZ_LWQT01000055.1"/>
</dbReference>
<dbReference type="InterPro" id="IPR036291">
    <property type="entry name" value="NAD(P)-bd_dom_sf"/>
</dbReference>
<dbReference type="Pfam" id="PF01370">
    <property type="entry name" value="Epimerase"/>
    <property type="match status" value="1"/>
</dbReference>
<evidence type="ECO:0000313" key="5">
    <source>
        <dbReference type="Proteomes" id="UP000078428"/>
    </source>
</evidence>
<dbReference type="OrthoDB" id="9801785at2"/>
<evidence type="ECO:0000256" key="2">
    <source>
        <dbReference type="ARBA" id="ARBA00007637"/>
    </source>
</evidence>
<comment type="similarity">
    <text evidence="2">Belongs to the NAD(P)-dependent epimerase/dehydratase family.</text>
</comment>
<dbReference type="Gene3D" id="3.40.50.720">
    <property type="entry name" value="NAD(P)-binding Rossmann-like Domain"/>
    <property type="match status" value="1"/>
</dbReference>
<dbReference type="EMBL" id="LWQT01000055">
    <property type="protein sequence ID" value="OAN50291.1"/>
    <property type="molecule type" value="Genomic_DNA"/>
</dbReference>
<feature type="domain" description="NAD-dependent epimerase/dehydratase" evidence="3">
    <location>
        <begin position="6"/>
        <end position="250"/>
    </location>
</feature>
<protein>
    <submittedName>
        <fullName evidence="4">NAD-dependent dehydratase</fullName>
    </submittedName>
</protein>
<dbReference type="AlphaFoldDB" id="A0A178MNW8"/>
<keyword evidence="5" id="KW-1185">Reference proteome</keyword>
<evidence type="ECO:0000313" key="4">
    <source>
        <dbReference type="EMBL" id="OAN50291.1"/>
    </source>
</evidence>
<comment type="caution">
    <text evidence="4">The sequence shown here is derived from an EMBL/GenBank/DDBJ whole genome shotgun (WGS) entry which is preliminary data.</text>
</comment>
<name>A0A178MNW8_9PROT</name>
<reference evidence="4 5" key="1">
    <citation type="submission" date="2016-04" db="EMBL/GenBank/DDBJ databases">
        <title>Draft genome sequence of freshwater magnetotactic bacteria Magnetospirillum marisnigri SP-1 and Magnetospirillum moscoviense BB-1.</title>
        <authorList>
            <person name="Koziaeva V."/>
            <person name="Dziuba M.V."/>
            <person name="Ivanov T.M."/>
            <person name="Kuznetsov B."/>
            <person name="Grouzdev D.S."/>
        </authorList>
    </citation>
    <scope>NUCLEOTIDE SEQUENCE [LARGE SCALE GENOMIC DNA]</scope>
    <source>
        <strain evidence="4 5">SP-1</strain>
    </source>
</reference>
<proteinExistence type="inferred from homology"/>
<dbReference type="Proteomes" id="UP000078428">
    <property type="component" value="Unassembled WGS sequence"/>
</dbReference>
<organism evidence="4 5">
    <name type="scientific">Paramagnetospirillum marisnigri</name>
    <dbReference type="NCBI Taxonomy" id="1285242"/>
    <lineage>
        <taxon>Bacteria</taxon>
        <taxon>Pseudomonadati</taxon>
        <taxon>Pseudomonadota</taxon>
        <taxon>Alphaproteobacteria</taxon>
        <taxon>Rhodospirillales</taxon>
        <taxon>Magnetospirillaceae</taxon>
        <taxon>Paramagnetospirillum</taxon>
    </lineage>
</organism>
<dbReference type="STRING" id="1285242.A6A04_02515"/>
<comment type="pathway">
    <text evidence="1">Bacterial outer membrane biogenesis; LPS O-antigen biosynthesis.</text>
</comment>
<dbReference type="InterPro" id="IPR001509">
    <property type="entry name" value="Epimerase_deHydtase"/>
</dbReference>
<evidence type="ECO:0000259" key="3">
    <source>
        <dbReference type="Pfam" id="PF01370"/>
    </source>
</evidence>